<feature type="compositionally biased region" description="Basic and acidic residues" evidence="1">
    <location>
        <begin position="29"/>
        <end position="38"/>
    </location>
</feature>
<feature type="region of interest" description="Disordered" evidence="1">
    <location>
        <begin position="1"/>
        <end position="38"/>
    </location>
</feature>
<proteinExistence type="predicted"/>
<sequence length="104" mass="12138">MEIEDVFLDDDDDEEEDMEVDEQNDANEEDFRNEGTKDEECVEAVCHITVESKKLMTSCQTGDFEEEDTATNHLSEAENMPKEEEMEIEDVFLDDQEEDMEVDE</sequence>
<gene>
    <name evidence="2" type="ORF">HOLleu_27604</name>
</gene>
<organism evidence="2 3">
    <name type="scientific">Holothuria leucospilota</name>
    <name type="common">Black long sea cucumber</name>
    <name type="synonym">Mertensiothuria leucospilota</name>
    <dbReference type="NCBI Taxonomy" id="206669"/>
    <lineage>
        <taxon>Eukaryota</taxon>
        <taxon>Metazoa</taxon>
        <taxon>Echinodermata</taxon>
        <taxon>Eleutherozoa</taxon>
        <taxon>Echinozoa</taxon>
        <taxon>Holothuroidea</taxon>
        <taxon>Aspidochirotacea</taxon>
        <taxon>Aspidochirotida</taxon>
        <taxon>Holothuriidae</taxon>
        <taxon>Holothuria</taxon>
    </lineage>
</organism>
<feature type="compositionally biased region" description="Acidic residues" evidence="1">
    <location>
        <begin position="1"/>
        <end position="28"/>
    </location>
</feature>
<evidence type="ECO:0000313" key="3">
    <source>
        <dbReference type="Proteomes" id="UP001152320"/>
    </source>
</evidence>
<keyword evidence="3" id="KW-1185">Reference proteome</keyword>
<reference evidence="2" key="1">
    <citation type="submission" date="2021-10" db="EMBL/GenBank/DDBJ databases">
        <title>Tropical sea cucumber genome reveals ecological adaptation and Cuvierian tubules defense mechanism.</title>
        <authorList>
            <person name="Chen T."/>
        </authorList>
    </citation>
    <scope>NUCLEOTIDE SEQUENCE</scope>
    <source>
        <strain evidence="2">Nanhai2018</strain>
        <tissue evidence="2">Muscle</tissue>
    </source>
</reference>
<evidence type="ECO:0000313" key="2">
    <source>
        <dbReference type="EMBL" id="KAJ8031013.1"/>
    </source>
</evidence>
<evidence type="ECO:0000256" key="1">
    <source>
        <dbReference type="SAM" id="MobiDB-lite"/>
    </source>
</evidence>
<dbReference type="Proteomes" id="UP001152320">
    <property type="component" value="Chromosome 13"/>
</dbReference>
<accession>A0A9Q1BQT8</accession>
<dbReference type="EMBL" id="JAIZAY010000013">
    <property type="protein sequence ID" value="KAJ8031013.1"/>
    <property type="molecule type" value="Genomic_DNA"/>
</dbReference>
<dbReference type="AlphaFoldDB" id="A0A9Q1BQT8"/>
<protein>
    <submittedName>
        <fullName evidence="2">Uncharacterized protein</fullName>
    </submittedName>
</protein>
<comment type="caution">
    <text evidence="2">The sequence shown here is derived from an EMBL/GenBank/DDBJ whole genome shotgun (WGS) entry which is preliminary data.</text>
</comment>
<name>A0A9Q1BQT8_HOLLE</name>